<dbReference type="InterPro" id="IPR037238">
    <property type="entry name" value="YbiA-like_sf"/>
</dbReference>
<comment type="caution">
    <text evidence="4">The sequence shown here is derived from an EMBL/GenBank/DDBJ whole genome shotgun (WGS) entry which is preliminary data.</text>
</comment>
<comment type="catalytic activity">
    <reaction evidence="1">
        <text>5-amino-6-(5-phospho-D-ribosylamino)uracil + H2O = 5,6-diaminouracil + D-ribose 5-phosphate</text>
        <dbReference type="Rhea" id="RHEA:55020"/>
        <dbReference type="ChEBI" id="CHEBI:15377"/>
        <dbReference type="ChEBI" id="CHEBI:46252"/>
        <dbReference type="ChEBI" id="CHEBI:58453"/>
        <dbReference type="ChEBI" id="CHEBI:78346"/>
    </reaction>
</comment>
<dbReference type="AlphaFoldDB" id="A0A8J7EZ67"/>
<reference evidence="4" key="1">
    <citation type="submission" date="2020-10" db="EMBL/GenBank/DDBJ databases">
        <authorList>
            <person name="Castelo-Branco R."/>
            <person name="Eusebio N."/>
            <person name="Adriana R."/>
            <person name="Vieira A."/>
            <person name="Brugerolle De Fraissinette N."/>
            <person name="Rezende De Castro R."/>
            <person name="Schneider M.P."/>
            <person name="Vasconcelos V."/>
            <person name="Leao P.N."/>
        </authorList>
    </citation>
    <scope>NUCLEOTIDE SEQUENCE</scope>
    <source>
        <strain evidence="4">LEGE 06105</strain>
    </source>
</reference>
<evidence type="ECO:0000256" key="2">
    <source>
        <dbReference type="ARBA" id="ARBA00000751"/>
    </source>
</evidence>
<evidence type="ECO:0000259" key="3">
    <source>
        <dbReference type="Pfam" id="PF08719"/>
    </source>
</evidence>
<dbReference type="Pfam" id="PF08719">
    <property type="entry name" value="NADAR"/>
    <property type="match status" value="1"/>
</dbReference>
<evidence type="ECO:0000256" key="1">
    <source>
        <dbReference type="ARBA" id="ARBA00000022"/>
    </source>
</evidence>
<dbReference type="EMBL" id="JADEWL010000020">
    <property type="protein sequence ID" value="MBE9212856.1"/>
    <property type="molecule type" value="Genomic_DNA"/>
</dbReference>
<dbReference type="Gene3D" id="1.10.357.40">
    <property type="entry name" value="YbiA-like"/>
    <property type="match status" value="1"/>
</dbReference>
<evidence type="ECO:0000313" key="5">
    <source>
        <dbReference type="Proteomes" id="UP000620559"/>
    </source>
</evidence>
<accession>A0A8J7EZ67</accession>
<comment type="catalytic activity">
    <reaction evidence="2">
        <text>2,5-diamino-6-hydroxy-4-(5-phosphoribosylamino)-pyrimidine + H2O = 2,5,6-triamino-4-hydroxypyrimidine + D-ribose 5-phosphate</text>
        <dbReference type="Rhea" id="RHEA:23436"/>
        <dbReference type="ChEBI" id="CHEBI:15377"/>
        <dbReference type="ChEBI" id="CHEBI:58614"/>
        <dbReference type="ChEBI" id="CHEBI:78346"/>
        <dbReference type="ChEBI" id="CHEBI:137796"/>
    </reaction>
</comment>
<feature type="domain" description="NADAR" evidence="3">
    <location>
        <begin position="4"/>
        <end position="84"/>
    </location>
</feature>
<keyword evidence="5" id="KW-1185">Reference proteome</keyword>
<dbReference type="SUPFAM" id="SSF143990">
    <property type="entry name" value="YbiA-like"/>
    <property type="match status" value="1"/>
</dbReference>
<name>A0A8J7EZ67_9CYAN</name>
<gene>
    <name evidence="4" type="ORF">IQ247_09145</name>
</gene>
<dbReference type="CDD" id="cd15457">
    <property type="entry name" value="NADAR"/>
    <property type="match status" value="1"/>
</dbReference>
<organism evidence="4 5">
    <name type="scientific">Plectonema cf. radiosum LEGE 06105</name>
    <dbReference type="NCBI Taxonomy" id="945769"/>
    <lineage>
        <taxon>Bacteria</taxon>
        <taxon>Bacillati</taxon>
        <taxon>Cyanobacteriota</taxon>
        <taxon>Cyanophyceae</taxon>
        <taxon>Oscillatoriophycideae</taxon>
        <taxon>Oscillatoriales</taxon>
        <taxon>Microcoleaceae</taxon>
        <taxon>Plectonema</taxon>
    </lineage>
</organism>
<sequence length="105" mass="12084">MSKDNWFSNFAHKPIFMSDFSYPTVEYAFQAAKTLDIKERKHIANIGSPGAAKKAGRNVNLRSDWEEIKLAVMYVCLCAKFADEGWYHELKLTDKLCIKTNYTVL</sequence>
<dbReference type="Proteomes" id="UP000620559">
    <property type="component" value="Unassembled WGS sequence"/>
</dbReference>
<proteinExistence type="predicted"/>
<dbReference type="InterPro" id="IPR012816">
    <property type="entry name" value="NADAR"/>
</dbReference>
<protein>
    <submittedName>
        <fullName evidence="4">NADAR family protein</fullName>
    </submittedName>
</protein>
<dbReference type="RefSeq" id="WP_193919180.1">
    <property type="nucleotide sequence ID" value="NZ_JADEWL010000020.1"/>
</dbReference>
<evidence type="ECO:0000313" key="4">
    <source>
        <dbReference type="EMBL" id="MBE9212856.1"/>
    </source>
</evidence>